<dbReference type="EMBL" id="CP019606">
    <property type="protein sequence ID" value="AQP47064.1"/>
    <property type="molecule type" value="Genomic_DNA"/>
</dbReference>
<protein>
    <submittedName>
        <fullName evidence="1">Uncharacterized protein</fullName>
    </submittedName>
</protein>
<dbReference type="Proteomes" id="UP000188145">
    <property type="component" value="Chromosome"/>
</dbReference>
<dbReference type="OrthoDB" id="9793864at2"/>
<name>A0A1Q2CLR9_9ACTN</name>
<dbReference type="KEGG" id="tes:BW730_05570"/>
<reference evidence="2" key="1">
    <citation type="submission" date="2017-02" db="EMBL/GenBank/DDBJ databases">
        <title>Tessaracoccus aquaemaris sp. nov., isolated from the intestine of a Korean rockfish, Sebastes schlegelii, in a marine aquaculture pond.</title>
        <authorList>
            <person name="Tak E.J."/>
            <person name="Bae J.-W."/>
        </authorList>
    </citation>
    <scope>NUCLEOTIDE SEQUENCE [LARGE SCALE GENOMIC DNA]</scope>
    <source>
        <strain evidence="2">NSG39</strain>
    </source>
</reference>
<evidence type="ECO:0000313" key="2">
    <source>
        <dbReference type="Proteomes" id="UP000188145"/>
    </source>
</evidence>
<dbReference type="RefSeq" id="WP_077685387.1">
    <property type="nucleotide sequence ID" value="NZ_CP019606.1"/>
</dbReference>
<dbReference type="STRING" id="1332264.BW730_05570"/>
<evidence type="ECO:0000313" key="1">
    <source>
        <dbReference type="EMBL" id="AQP47064.1"/>
    </source>
</evidence>
<keyword evidence="2" id="KW-1185">Reference proteome</keyword>
<sequence>MQTPEVEVEQDEALAALLGDLIVGEIPQVSLISSTSTAADCGSESSGCYLPAKNAIVVSADLSAFQRPELLAHEYLHYVWERDGLGDDKELADAIAKDAADKEGLAALVPSWQQDYIRADGSVEPTELFSYSCTGMRPEQQSLPVATACADYLNIDELPVNQSLTVQDLTAEIARQRQEAGVPALQDNPYAAAASEARAELFTPSSQVPLDEYPESVTKHLDEGCAPASYAARLVRPYDASELVRDTDALLKGALLAGSTKGLGIAVKEFAYIDATKLFGDRTLRVNATLIVTTVCT</sequence>
<accession>A0A1Q2CLR9</accession>
<dbReference type="AlphaFoldDB" id="A0A1Q2CLR9"/>
<organism evidence="1 2">
    <name type="scientific">Tessaracoccus aquimaris</name>
    <dbReference type="NCBI Taxonomy" id="1332264"/>
    <lineage>
        <taxon>Bacteria</taxon>
        <taxon>Bacillati</taxon>
        <taxon>Actinomycetota</taxon>
        <taxon>Actinomycetes</taxon>
        <taxon>Propionibacteriales</taxon>
        <taxon>Propionibacteriaceae</taxon>
        <taxon>Tessaracoccus</taxon>
    </lineage>
</organism>
<gene>
    <name evidence="1" type="ORF">BW730_05570</name>
</gene>
<proteinExistence type="predicted"/>